<comment type="caution">
    <text evidence="7">The sequence shown here is derived from an EMBL/GenBank/DDBJ whole genome shotgun (WGS) entry which is preliminary data.</text>
</comment>
<dbReference type="InterPro" id="IPR011250">
    <property type="entry name" value="OMP/PagP_B-barrel"/>
</dbReference>
<comment type="subcellular location">
    <subcellularLocation>
        <location evidence="1">Cell outer membrane</location>
    </subcellularLocation>
</comment>
<protein>
    <submittedName>
        <fullName evidence="7">Outer membrane beta-barrel protein</fullName>
    </submittedName>
</protein>
<dbReference type="PANTHER" id="PTHR34001:SF3">
    <property type="entry name" value="BLL7405 PROTEIN"/>
    <property type="match status" value="1"/>
</dbReference>
<keyword evidence="2" id="KW-0732">Signal</keyword>
<evidence type="ECO:0000259" key="6">
    <source>
        <dbReference type="Pfam" id="PF13505"/>
    </source>
</evidence>
<accession>A0A6N8DQ47</accession>
<evidence type="ECO:0000313" key="8">
    <source>
        <dbReference type="Proteomes" id="UP000439113"/>
    </source>
</evidence>
<dbReference type="InterPro" id="IPR051692">
    <property type="entry name" value="OMP-like"/>
</dbReference>
<gene>
    <name evidence="7" type="ORF">GJ654_16145</name>
</gene>
<dbReference type="EMBL" id="WNKS01000018">
    <property type="protein sequence ID" value="MTV32517.1"/>
    <property type="molecule type" value="Genomic_DNA"/>
</dbReference>
<evidence type="ECO:0000256" key="1">
    <source>
        <dbReference type="ARBA" id="ARBA00004442"/>
    </source>
</evidence>
<evidence type="ECO:0000256" key="3">
    <source>
        <dbReference type="ARBA" id="ARBA00023136"/>
    </source>
</evidence>
<keyword evidence="4" id="KW-0998">Cell outer membrane</keyword>
<evidence type="ECO:0000256" key="2">
    <source>
        <dbReference type="ARBA" id="ARBA00022729"/>
    </source>
</evidence>
<dbReference type="AlphaFoldDB" id="A0A6N8DQ47"/>
<dbReference type="SUPFAM" id="SSF56925">
    <property type="entry name" value="OMPA-like"/>
    <property type="match status" value="1"/>
</dbReference>
<dbReference type="InterPro" id="IPR027385">
    <property type="entry name" value="Beta-barrel_OMP"/>
</dbReference>
<dbReference type="PANTHER" id="PTHR34001">
    <property type="entry name" value="BLL7405 PROTEIN"/>
    <property type="match status" value="1"/>
</dbReference>
<dbReference type="GO" id="GO:0009279">
    <property type="term" value="C:cell outer membrane"/>
    <property type="evidence" value="ECO:0007669"/>
    <property type="project" value="UniProtKB-SubCell"/>
</dbReference>
<sequence>MHHDQLGFACVCEGSRKSLRESSLCEESQLRFFLAIAAVLLAAGGGAGAAEFVSTKAGGLVDHDFGGAYGGLQVGGAWGGLQIDAPPSLSVATNAVFGGAHLGYNVVSGHVVAGVEAEVNGSSASGRFVYGALPGSYAQNLFGSADARLGWVSGQAMVFALAGYAWSTLEGRYAGAGVSASRSGYDVGGGLEYALTEHFSWRVEYRYYDFGRQDFGPFAARITDNVVRAGVSYRFGGI</sequence>
<evidence type="ECO:0000256" key="4">
    <source>
        <dbReference type="ARBA" id="ARBA00023237"/>
    </source>
</evidence>
<evidence type="ECO:0000256" key="5">
    <source>
        <dbReference type="ARBA" id="ARBA00038306"/>
    </source>
</evidence>
<dbReference type="Proteomes" id="UP000439113">
    <property type="component" value="Unassembled WGS sequence"/>
</dbReference>
<comment type="similarity">
    <text evidence="5">Belongs to the Omp25/RopB family.</text>
</comment>
<keyword evidence="3" id="KW-0472">Membrane</keyword>
<dbReference type="Pfam" id="PF13505">
    <property type="entry name" value="OMP_b-brl"/>
    <property type="match status" value="1"/>
</dbReference>
<proteinExistence type="inferred from homology"/>
<evidence type="ECO:0000313" key="7">
    <source>
        <dbReference type="EMBL" id="MTV32517.1"/>
    </source>
</evidence>
<name>A0A6N8DQ47_RHOAC</name>
<reference evidence="7 8" key="1">
    <citation type="submission" date="2019-11" db="EMBL/GenBank/DDBJ databases">
        <title>Whole-genome sequence of a Rhodoblastus acidophilus DSM 142.</title>
        <authorList>
            <person name="Kyndt J.A."/>
            <person name="Meyer T.E."/>
        </authorList>
    </citation>
    <scope>NUCLEOTIDE SEQUENCE [LARGE SCALE GENOMIC DNA]</scope>
    <source>
        <strain evidence="7 8">DSM 142</strain>
    </source>
</reference>
<organism evidence="7 8">
    <name type="scientific">Rhodoblastus acidophilus</name>
    <name type="common">Rhodopseudomonas acidophila</name>
    <dbReference type="NCBI Taxonomy" id="1074"/>
    <lineage>
        <taxon>Bacteria</taxon>
        <taxon>Pseudomonadati</taxon>
        <taxon>Pseudomonadota</taxon>
        <taxon>Alphaproteobacteria</taxon>
        <taxon>Hyphomicrobiales</taxon>
        <taxon>Rhodoblastaceae</taxon>
        <taxon>Rhodoblastus</taxon>
    </lineage>
</organism>
<feature type="domain" description="Outer membrane protein beta-barrel" evidence="6">
    <location>
        <begin position="39"/>
        <end position="235"/>
    </location>
</feature>
<dbReference type="Gene3D" id="2.40.160.20">
    <property type="match status" value="1"/>
</dbReference>